<evidence type="ECO:0000313" key="2">
    <source>
        <dbReference type="EMBL" id="CAG8573159.1"/>
    </source>
</evidence>
<evidence type="ECO:0000313" key="3">
    <source>
        <dbReference type="Proteomes" id="UP000789831"/>
    </source>
</evidence>
<accession>A0A9N9G1L4</accession>
<dbReference type="EMBL" id="CAJVPL010001481">
    <property type="protein sequence ID" value="CAG8573159.1"/>
    <property type="molecule type" value="Genomic_DNA"/>
</dbReference>
<gene>
    <name evidence="2" type="ORF">AGERDE_LOCUS7741</name>
</gene>
<feature type="region of interest" description="Disordered" evidence="1">
    <location>
        <begin position="108"/>
        <end position="127"/>
    </location>
</feature>
<protein>
    <submittedName>
        <fullName evidence="2">7831_t:CDS:1</fullName>
    </submittedName>
</protein>
<comment type="caution">
    <text evidence="2">The sequence shown here is derived from an EMBL/GenBank/DDBJ whole genome shotgun (WGS) entry which is preliminary data.</text>
</comment>
<evidence type="ECO:0000256" key="1">
    <source>
        <dbReference type="SAM" id="MobiDB-lite"/>
    </source>
</evidence>
<reference evidence="2" key="1">
    <citation type="submission" date="2021-06" db="EMBL/GenBank/DDBJ databases">
        <authorList>
            <person name="Kallberg Y."/>
            <person name="Tangrot J."/>
            <person name="Rosling A."/>
        </authorList>
    </citation>
    <scope>NUCLEOTIDE SEQUENCE</scope>
    <source>
        <strain evidence="2">MT106</strain>
    </source>
</reference>
<sequence length="135" mass="16055">MWYLRDQITSAQMESELNMLALETEKLRGRRAVHQVAKQGCYAYSNIEFGPTEQVRKTLERQNFPPNVYKRREPTGMKLREINPVNYDENHKDDDTFAYKYEDKFSMDKGDNDKVHNGHISSDDDNHFIERIEHQ</sequence>
<dbReference type="AlphaFoldDB" id="A0A9N9G1L4"/>
<keyword evidence="3" id="KW-1185">Reference proteome</keyword>
<dbReference type="Proteomes" id="UP000789831">
    <property type="component" value="Unassembled WGS sequence"/>
</dbReference>
<organism evidence="2 3">
    <name type="scientific">Ambispora gerdemannii</name>
    <dbReference type="NCBI Taxonomy" id="144530"/>
    <lineage>
        <taxon>Eukaryota</taxon>
        <taxon>Fungi</taxon>
        <taxon>Fungi incertae sedis</taxon>
        <taxon>Mucoromycota</taxon>
        <taxon>Glomeromycotina</taxon>
        <taxon>Glomeromycetes</taxon>
        <taxon>Archaeosporales</taxon>
        <taxon>Ambisporaceae</taxon>
        <taxon>Ambispora</taxon>
    </lineage>
</organism>
<name>A0A9N9G1L4_9GLOM</name>
<proteinExistence type="predicted"/>
<dbReference type="OrthoDB" id="2408826at2759"/>